<proteinExistence type="inferred from homology"/>
<evidence type="ECO:0000313" key="7">
    <source>
        <dbReference type="Proteomes" id="UP000005096"/>
    </source>
</evidence>
<evidence type="ECO:0000256" key="4">
    <source>
        <dbReference type="PIRSR" id="PIRSR005054-50"/>
    </source>
</evidence>
<dbReference type="RefSeq" id="WP_006299860.1">
    <property type="nucleotide sequence ID" value="NZ_CM001022.1"/>
</dbReference>
<dbReference type="PANTHER" id="PTHR36984:SF1">
    <property type="entry name" value="CRISPR-ASSOCIATED ENDORIBONUCLEASE CAS6 1"/>
    <property type="match status" value="1"/>
</dbReference>
<dbReference type="HOGENOM" id="CLU_089858_2_0_0"/>
<gene>
    <name evidence="6" type="ORF">Apau_0279</name>
</gene>
<evidence type="ECO:0000256" key="1">
    <source>
        <dbReference type="ARBA" id="ARBA00005937"/>
    </source>
</evidence>
<dbReference type="EMBL" id="CM001022">
    <property type="protein sequence ID" value="EFQ22714.1"/>
    <property type="molecule type" value="Genomic_DNA"/>
</dbReference>
<evidence type="ECO:0000259" key="5">
    <source>
        <dbReference type="Pfam" id="PF01881"/>
    </source>
</evidence>
<organism evidence="6 7">
    <name type="scientific">Aminomonas paucivorans DSM 12260</name>
    <dbReference type="NCBI Taxonomy" id="584708"/>
    <lineage>
        <taxon>Bacteria</taxon>
        <taxon>Thermotogati</taxon>
        <taxon>Synergistota</taxon>
        <taxon>Synergistia</taxon>
        <taxon>Synergistales</taxon>
        <taxon>Synergistaceae</taxon>
        <taxon>Aminomonas</taxon>
    </lineage>
</organism>
<dbReference type="AlphaFoldDB" id="E3CYI3"/>
<dbReference type="Pfam" id="PF21350">
    <property type="entry name" value="Cas6_I-A"/>
    <property type="match status" value="1"/>
</dbReference>
<evidence type="ECO:0000256" key="2">
    <source>
        <dbReference type="ARBA" id="ARBA00022884"/>
    </source>
</evidence>
<feature type="active site" description="Proton donor" evidence="4">
    <location>
        <position position="42"/>
    </location>
</feature>
<dbReference type="Gene3D" id="3.30.70.1890">
    <property type="match status" value="1"/>
</dbReference>
<reference evidence="6 7" key="1">
    <citation type="journal article" date="2010" name="Stand. Genomic Sci.">
        <title>Non-contiguous finished genome sequence of Aminomonas paucivorans type strain (GLU-3).</title>
        <authorList>
            <person name="Pitluck S."/>
            <person name="Yasawong M."/>
            <person name="Held B."/>
            <person name="Lapidus A."/>
            <person name="Nolan M."/>
            <person name="Copeland A."/>
            <person name="Lucas S."/>
            <person name="Del Rio T.G."/>
            <person name="Tice H."/>
            <person name="Cheng J.F."/>
            <person name="Chertkov O."/>
            <person name="Goodwin L."/>
            <person name="Tapia R."/>
            <person name="Han C."/>
            <person name="Liolios K."/>
            <person name="Ivanova N."/>
            <person name="Mavromatis K."/>
            <person name="Ovchinnikova G."/>
            <person name="Pati A."/>
            <person name="Chen A."/>
            <person name="Palaniappan K."/>
            <person name="Land M."/>
            <person name="Hauser L."/>
            <person name="Chang Y.J."/>
            <person name="Jeffries C.D."/>
            <person name="Pukall R."/>
            <person name="Spring S."/>
            <person name="Rohde M."/>
            <person name="Sikorski J."/>
            <person name="Goker M."/>
            <person name="Woyke T."/>
            <person name="Bristow J."/>
            <person name="Eisen J.A."/>
            <person name="Markowitz V."/>
            <person name="Hugenholtz P."/>
            <person name="Kyrpides N.C."/>
            <person name="Klenk H.P."/>
        </authorList>
    </citation>
    <scope>NUCLEOTIDE SEQUENCE [LARGE SCALE GENOMIC DNA]</scope>
    <source>
        <strain evidence="6 7">DSM 12260</strain>
    </source>
</reference>
<feature type="domain" description="CRISPR associated protein Cas6 C-terminal" evidence="5">
    <location>
        <begin position="123"/>
        <end position="270"/>
    </location>
</feature>
<dbReference type="GO" id="GO:0016788">
    <property type="term" value="F:hydrolase activity, acting on ester bonds"/>
    <property type="evidence" value="ECO:0007669"/>
    <property type="project" value="InterPro"/>
</dbReference>
<dbReference type="Proteomes" id="UP000005096">
    <property type="component" value="Chromosome"/>
</dbReference>
<dbReference type="eggNOG" id="COG1583">
    <property type="taxonomic scope" value="Bacteria"/>
</dbReference>
<dbReference type="InterPro" id="IPR049435">
    <property type="entry name" value="Cas_Cas6_C"/>
</dbReference>
<dbReference type="InterPro" id="IPR010156">
    <property type="entry name" value="CRISPR-assoc_prot_Cas6"/>
</dbReference>
<dbReference type="InterPro" id="IPR045747">
    <property type="entry name" value="CRISPR-assoc_prot_Cas6_N_sf"/>
</dbReference>
<dbReference type="PaxDb" id="584708-Apau_0279"/>
<accession>E3CYI3</accession>
<name>E3CYI3_9BACT</name>
<evidence type="ECO:0000313" key="6">
    <source>
        <dbReference type="EMBL" id="EFQ22714.1"/>
    </source>
</evidence>
<dbReference type="PANTHER" id="PTHR36984">
    <property type="entry name" value="CRISPR-ASSOCIATED ENDORIBONUCLEASE CAS6 1"/>
    <property type="match status" value="1"/>
</dbReference>
<protein>
    <submittedName>
        <fullName evidence="6">CRISPR-associated protein Cas6</fullName>
    </submittedName>
</protein>
<dbReference type="CDD" id="cd21140">
    <property type="entry name" value="Cas6_I-like"/>
    <property type="match status" value="1"/>
</dbReference>
<dbReference type="Gene3D" id="3.30.70.1900">
    <property type="match status" value="1"/>
</dbReference>
<dbReference type="Pfam" id="PF01881">
    <property type="entry name" value="Cas_Cas6_C"/>
    <property type="match status" value="1"/>
</dbReference>
<sequence>MRLSIHLIPRSGLEVRLPRAYHHFLQSAVYGLLSEELADFLHGPGFLYEKRSFRLFVFSTLRSPRPPRSMGKDILLFDPPLSFILSSPVLDILEDCAQGLLAGRSLRLGNNDLVCSGVEVAAPKTTGTRLRLHTCSPITCYSTLKKQDGQPYAVYYEPQETTFAEQITANLRKKHAALRGASFPLTLPLSGEEETPSPQTPFPLDVSVPLRFRPAGKVHRVTGRFSPRDTFLIKGWEGTFLLEGPTELLQLALDAGLGAKNSSGWGCVELAEEVNA</sequence>
<comment type="similarity">
    <text evidence="1">Belongs to the CRISPR-associated protein Cas6/Cse3/CasE family.</text>
</comment>
<dbReference type="PIRSF" id="PIRSF005054">
    <property type="entry name" value="PF1131"/>
    <property type="match status" value="1"/>
</dbReference>
<dbReference type="STRING" id="584708.Apau_0279"/>
<dbReference type="GO" id="GO:0051607">
    <property type="term" value="P:defense response to virus"/>
    <property type="evidence" value="ECO:0007669"/>
    <property type="project" value="UniProtKB-KW"/>
</dbReference>
<keyword evidence="2" id="KW-0694">RNA-binding</keyword>
<dbReference type="OrthoDB" id="9797488at2"/>
<dbReference type="GO" id="GO:0003723">
    <property type="term" value="F:RNA binding"/>
    <property type="evidence" value="ECO:0007669"/>
    <property type="project" value="UniProtKB-KW"/>
</dbReference>
<keyword evidence="3" id="KW-0051">Antiviral defense</keyword>
<feature type="active site" description="Proton acceptor" evidence="4">
    <location>
        <position position="30"/>
    </location>
</feature>
<evidence type="ECO:0000256" key="3">
    <source>
        <dbReference type="ARBA" id="ARBA00023118"/>
    </source>
</evidence>
<keyword evidence="7" id="KW-1185">Reference proteome</keyword>